<feature type="transmembrane region" description="Helical" evidence="1">
    <location>
        <begin position="75"/>
        <end position="96"/>
    </location>
</feature>
<gene>
    <name evidence="2" type="ORF">JFP838_02620</name>
</gene>
<accession>A0A127EFG5</accession>
<dbReference type="NCBIfam" id="TIGR04370">
    <property type="entry name" value="glyco_rpt_poly"/>
    <property type="match status" value="1"/>
</dbReference>
<evidence type="ECO:0000313" key="3">
    <source>
        <dbReference type="Proteomes" id="UP000070260"/>
    </source>
</evidence>
<feature type="transmembrane region" description="Helical" evidence="1">
    <location>
        <begin position="116"/>
        <end position="134"/>
    </location>
</feature>
<dbReference type="AlphaFoldDB" id="A0A127EFG5"/>
<organism evidence="2 3">
    <name type="scientific">Clostridium perfringens</name>
    <dbReference type="NCBI Taxonomy" id="1502"/>
    <lineage>
        <taxon>Bacteria</taxon>
        <taxon>Bacillati</taxon>
        <taxon>Bacillota</taxon>
        <taxon>Clostridia</taxon>
        <taxon>Eubacteriales</taxon>
        <taxon>Clostridiaceae</taxon>
        <taxon>Clostridium</taxon>
    </lineage>
</organism>
<sequence>MNLFGFRIPFGSFVISRFSDNLLTECVFYFIMFSMLTHLFGLIFSKNKLKIKTDVFNWDKALNDYNNILFKKTMYILLIVIIPLLVLLDINQVVLANNGGYTVALYSRSNNVFFEIANSMCPLLIFGIIICEENKNKRKVVALYGIFRYIIMMVLVGYRMQAMAFLCGIFISWTLRDNEKTLKKKAILVVILGIVLLIVTTIVSQLRNGYVNNNMSIEDLLLNAIKEIGGSFIDIPIVFESIGNIGFAYGKTYLYGLINIIPFIIRLFPNSTQYLTLSSTLNDNFVIYSSSSLGGNIYAEMYYNFGWYALLVTPILGYLISMINKKVDSNKMLISKTIDMYLFFIFALYIRGNMGEVTVFLRNIVYLLIIYSVFKAYYVRKKQVKRRMEIYD</sequence>
<feature type="transmembrane region" description="Helical" evidence="1">
    <location>
        <begin position="27"/>
        <end position="44"/>
    </location>
</feature>
<feature type="transmembrane region" description="Helical" evidence="1">
    <location>
        <begin position="146"/>
        <end position="174"/>
    </location>
</feature>
<feature type="transmembrane region" description="Helical" evidence="1">
    <location>
        <begin position="333"/>
        <end position="351"/>
    </location>
</feature>
<dbReference type="Pfam" id="PF14296">
    <property type="entry name" value="O-ag_pol_Wzy"/>
    <property type="match status" value="1"/>
</dbReference>
<keyword evidence="1" id="KW-1133">Transmembrane helix</keyword>
<dbReference type="InterPro" id="IPR029468">
    <property type="entry name" value="O-ag_pol_Wzy"/>
</dbReference>
<dbReference type="PATRIC" id="fig|1502.177.peg.507"/>
<feature type="transmembrane region" description="Helical" evidence="1">
    <location>
        <begin position="252"/>
        <end position="269"/>
    </location>
</feature>
<name>A0A127EFG5_CLOPF</name>
<reference evidence="2 3" key="1">
    <citation type="journal article" date="2016" name="PLoS ONE">
        <title>Plasmid Characterization and Chromosome Analysis of Two netF+ Clostridium perfringens Isolates Associated with Foal and Canine Necrotizing Enteritis.</title>
        <authorList>
            <person name="Mehdizadeh Gohari I."/>
            <person name="Kropinski A.M."/>
            <person name="Weese S.J."/>
            <person name="Parreira V.R."/>
            <person name="Whitehead A.E."/>
            <person name="Boerlin P."/>
            <person name="Prescott J.F."/>
        </authorList>
    </citation>
    <scope>NUCLEOTIDE SEQUENCE [LARGE SCALE GENOMIC DNA]</scope>
    <source>
        <strain evidence="2 3">JP838</strain>
    </source>
</reference>
<dbReference type="Proteomes" id="UP000070260">
    <property type="component" value="Chromosome"/>
</dbReference>
<feature type="transmembrane region" description="Helical" evidence="1">
    <location>
        <begin position="357"/>
        <end position="378"/>
    </location>
</feature>
<keyword evidence="1" id="KW-0472">Membrane</keyword>
<evidence type="ECO:0008006" key="4">
    <source>
        <dbReference type="Google" id="ProtNLM"/>
    </source>
</evidence>
<keyword evidence="1" id="KW-0812">Transmembrane</keyword>
<dbReference type="EMBL" id="CP010994">
    <property type="protein sequence ID" value="AMN34693.1"/>
    <property type="molecule type" value="Genomic_DNA"/>
</dbReference>
<evidence type="ECO:0000313" key="2">
    <source>
        <dbReference type="EMBL" id="AMN34693.1"/>
    </source>
</evidence>
<evidence type="ECO:0000256" key="1">
    <source>
        <dbReference type="SAM" id="Phobius"/>
    </source>
</evidence>
<protein>
    <recommendedName>
        <fullName evidence="4">Oligosaccharide repeat unit polymerase</fullName>
    </recommendedName>
</protein>
<feature type="transmembrane region" description="Helical" evidence="1">
    <location>
        <begin position="186"/>
        <end position="206"/>
    </location>
</feature>
<feature type="transmembrane region" description="Helical" evidence="1">
    <location>
        <begin position="301"/>
        <end position="321"/>
    </location>
</feature>
<proteinExistence type="predicted"/>